<evidence type="ECO:0000256" key="7">
    <source>
        <dbReference type="ARBA" id="ARBA00022692"/>
    </source>
</evidence>
<sequence length="157" mass="17349">MMSLIFVSLMNSALYFLSSHPIALTGLILTQALITCGLAWITLSLSWFSYILFLIFLGGLMVLFVYITSLASNEMMKTNPRASSVLIVMVMILMWASSSWSEMTMSPPLETTAPLSHLFSHQMVALTAGVMTFLLLTLVVIVKITSALNTPLKNFIF</sequence>
<evidence type="ECO:0000256" key="1">
    <source>
        <dbReference type="ARBA" id="ARBA00004225"/>
    </source>
</evidence>
<evidence type="ECO:0000256" key="15">
    <source>
        <dbReference type="ARBA" id="ARBA00049551"/>
    </source>
</evidence>
<dbReference type="PANTHER" id="PTHR11435">
    <property type="entry name" value="NADH UBIQUINONE OXIDOREDUCTASE SUBUNIT ND6"/>
    <property type="match status" value="1"/>
</dbReference>
<protein>
    <recommendedName>
        <fullName evidence="4">NADH-ubiquinone oxidoreductase chain 6</fullName>
        <ecNumber evidence="3">7.1.1.2</ecNumber>
    </recommendedName>
    <alternativeName>
        <fullName evidence="14">NADH dehydrogenase subunit 6</fullName>
    </alternativeName>
</protein>
<comment type="subcellular location">
    <subcellularLocation>
        <location evidence="1">Mitochondrion membrane</location>
        <topology evidence="1">Multi-pass membrane protein</topology>
    </subcellularLocation>
</comment>
<name>A0A8K1HH72_9HEXA</name>
<keyword evidence="13 16" id="KW-0472">Membrane</keyword>
<evidence type="ECO:0000256" key="16">
    <source>
        <dbReference type="SAM" id="Phobius"/>
    </source>
</evidence>
<evidence type="ECO:0000256" key="11">
    <source>
        <dbReference type="ARBA" id="ARBA00023027"/>
    </source>
</evidence>
<dbReference type="AlphaFoldDB" id="A0A8K1HH72"/>
<feature type="transmembrane region" description="Helical" evidence="16">
    <location>
        <begin position="121"/>
        <end position="142"/>
    </location>
</feature>
<dbReference type="GO" id="GO:0031966">
    <property type="term" value="C:mitochondrial membrane"/>
    <property type="evidence" value="ECO:0007669"/>
    <property type="project" value="UniProtKB-SubCell"/>
</dbReference>
<evidence type="ECO:0000256" key="4">
    <source>
        <dbReference type="ARBA" id="ARBA00021095"/>
    </source>
</evidence>
<evidence type="ECO:0000256" key="2">
    <source>
        <dbReference type="ARBA" id="ARBA00005698"/>
    </source>
</evidence>
<evidence type="ECO:0000256" key="9">
    <source>
        <dbReference type="ARBA" id="ARBA00022982"/>
    </source>
</evidence>
<evidence type="ECO:0000256" key="5">
    <source>
        <dbReference type="ARBA" id="ARBA00022448"/>
    </source>
</evidence>
<feature type="transmembrane region" description="Helical" evidence="16">
    <location>
        <begin position="82"/>
        <end position="101"/>
    </location>
</feature>
<organism evidence="17">
    <name type="scientific">Proisotoma minuta</name>
    <dbReference type="NCBI Taxonomy" id="301521"/>
    <lineage>
        <taxon>Eukaryota</taxon>
        <taxon>Metazoa</taxon>
        <taxon>Ecdysozoa</taxon>
        <taxon>Arthropoda</taxon>
        <taxon>Hexapoda</taxon>
        <taxon>Collembola</taxon>
        <taxon>Entomobryomorpha</taxon>
        <taxon>Isotomoidea</taxon>
        <taxon>Isotomidae</taxon>
        <taxon>Proisotominae</taxon>
        <taxon>Proisotoma</taxon>
    </lineage>
</organism>
<dbReference type="EC" id="7.1.1.2" evidence="3"/>
<keyword evidence="10 16" id="KW-1133">Transmembrane helix</keyword>
<keyword evidence="6" id="KW-0679">Respiratory chain</keyword>
<dbReference type="PANTHER" id="PTHR11435:SF1">
    <property type="entry name" value="NADH-UBIQUINONE OXIDOREDUCTASE CHAIN 6"/>
    <property type="match status" value="1"/>
</dbReference>
<geneLocation type="mitochondrion" evidence="17"/>
<evidence type="ECO:0000256" key="6">
    <source>
        <dbReference type="ARBA" id="ARBA00022660"/>
    </source>
</evidence>
<keyword evidence="5" id="KW-0813">Transport</keyword>
<accession>A0A8K1HH72</accession>
<evidence type="ECO:0000256" key="8">
    <source>
        <dbReference type="ARBA" id="ARBA00022967"/>
    </source>
</evidence>
<keyword evidence="8" id="KW-1278">Translocase</keyword>
<evidence type="ECO:0000313" key="17">
    <source>
        <dbReference type="EMBL" id="UBI43119.1"/>
    </source>
</evidence>
<keyword evidence="12 17" id="KW-0496">Mitochondrion</keyword>
<comment type="similarity">
    <text evidence="2">Belongs to the complex I subunit 6 family.</text>
</comment>
<keyword evidence="7 16" id="KW-0812">Transmembrane</keyword>
<evidence type="ECO:0000256" key="10">
    <source>
        <dbReference type="ARBA" id="ARBA00022989"/>
    </source>
</evidence>
<feature type="transmembrane region" description="Helical" evidence="16">
    <location>
        <begin position="21"/>
        <end position="41"/>
    </location>
</feature>
<comment type="catalytic activity">
    <reaction evidence="15">
        <text>a ubiquinone + NADH + 5 H(+)(in) = a ubiquinol + NAD(+) + 4 H(+)(out)</text>
        <dbReference type="Rhea" id="RHEA:29091"/>
        <dbReference type="Rhea" id="RHEA-COMP:9565"/>
        <dbReference type="Rhea" id="RHEA-COMP:9566"/>
        <dbReference type="ChEBI" id="CHEBI:15378"/>
        <dbReference type="ChEBI" id="CHEBI:16389"/>
        <dbReference type="ChEBI" id="CHEBI:17976"/>
        <dbReference type="ChEBI" id="CHEBI:57540"/>
        <dbReference type="ChEBI" id="CHEBI:57945"/>
        <dbReference type="EC" id="7.1.1.2"/>
    </reaction>
</comment>
<evidence type="ECO:0000256" key="13">
    <source>
        <dbReference type="ARBA" id="ARBA00023136"/>
    </source>
</evidence>
<gene>
    <name evidence="17" type="primary">nad6</name>
</gene>
<evidence type="ECO:0000256" key="3">
    <source>
        <dbReference type="ARBA" id="ARBA00012944"/>
    </source>
</evidence>
<proteinExistence type="inferred from homology"/>
<keyword evidence="9" id="KW-0249">Electron transport</keyword>
<evidence type="ECO:0000256" key="14">
    <source>
        <dbReference type="ARBA" id="ARBA00031019"/>
    </source>
</evidence>
<keyword evidence="11" id="KW-0520">NAD</keyword>
<dbReference type="GO" id="GO:0008137">
    <property type="term" value="F:NADH dehydrogenase (ubiquinone) activity"/>
    <property type="evidence" value="ECO:0007669"/>
    <property type="project" value="UniProtKB-EC"/>
</dbReference>
<dbReference type="InterPro" id="IPR050269">
    <property type="entry name" value="ComplexI_Subunit6"/>
</dbReference>
<feature type="transmembrane region" description="Helical" evidence="16">
    <location>
        <begin position="47"/>
        <end position="70"/>
    </location>
</feature>
<dbReference type="EMBL" id="MW874475">
    <property type="protein sequence ID" value="UBI43119.1"/>
    <property type="molecule type" value="Genomic_DNA"/>
</dbReference>
<evidence type="ECO:0000256" key="12">
    <source>
        <dbReference type="ARBA" id="ARBA00023128"/>
    </source>
</evidence>
<reference evidence="17" key="1">
    <citation type="submission" date="2021-04" db="EMBL/GenBank/DDBJ databases">
        <title>The complete mitochondrial genome of Proisotoma minuta (Collembola: Proisotominae).</title>
        <authorList>
            <person name="Meng W."/>
            <person name="Lian M.X."/>
        </authorList>
    </citation>
    <scope>NUCLEOTIDE SEQUENCE</scope>
</reference>